<name>A0A934NDC8_9BACT</name>
<dbReference type="AlphaFoldDB" id="A0A934NDC8"/>
<dbReference type="RefSeq" id="WP_338201185.1">
    <property type="nucleotide sequence ID" value="NZ_JAEKNR010000103.1"/>
</dbReference>
<comment type="caution">
    <text evidence="1">The sequence shown here is derived from an EMBL/GenBank/DDBJ whole genome shotgun (WGS) entry which is preliminary data.</text>
</comment>
<sequence>MLLQPARVQLPGGGYIDVDGVNEAEGIYVEAYAHQGKLRGGQPDKVASDALKLALLARLRPECRRPILLFASNDAASSFEGNRWTARAIREFGIKVHVVDLTSEVVAGLNAAQIRQPMVPAEVSA</sequence>
<proteinExistence type="predicted"/>
<gene>
    <name evidence="1" type="ORF">JF922_09455</name>
</gene>
<evidence type="ECO:0000313" key="1">
    <source>
        <dbReference type="EMBL" id="MBJ7598297.1"/>
    </source>
</evidence>
<protein>
    <submittedName>
        <fullName evidence="1">Uncharacterized protein</fullName>
    </submittedName>
</protein>
<dbReference type="EMBL" id="JAEKNR010000103">
    <property type="protein sequence ID" value="MBJ7598297.1"/>
    <property type="molecule type" value="Genomic_DNA"/>
</dbReference>
<accession>A0A934NDC8</accession>
<dbReference type="Proteomes" id="UP000612893">
    <property type="component" value="Unassembled WGS sequence"/>
</dbReference>
<keyword evidence="2" id="KW-1185">Reference proteome</keyword>
<organism evidence="1 2">
    <name type="scientific">Candidatus Nephthysia bennettiae</name>
    <dbReference type="NCBI Taxonomy" id="3127016"/>
    <lineage>
        <taxon>Bacteria</taxon>
        <taxon>Bacillati</taxon>
        <taxon>Candidatus Dormiibacterota</taxon>
        <taxon>Candidatus Dormibacteria</taxon>
        <taxon>Candidatus Dormibacterales</taxon>
        <taxon>Candidatus Dormibacteraceae</taxon>
        <taxon>Candidatus Nephthysia</taxon>
    </lineage>
</organism>
<reference evidence="1" key="1">
    <citation type="submission" date="2020-10" db="EMBL/GenBank/DDBJ databases">
        <title>Ca. Dormibacterota MAGs.</title>
        <authorList>
            <person name="Montgomery K."/>
        </authorList>
    </citation>
    <scope>NUCLEOTIDE SEQUENCE [LARGE SCALE GENOMIC DNA]</scope>
    <source>
        <strain evidence="1">SC8812_S17_10</strain>
    </source>
</reference>
<evidence type="ECO:0000313" key="2">
    <source>
        <dbReference type="Proteomes" id="UP000612893"/>
    </source>
</evidence>